<comment type="caution">
    <text evidence="2">The sequence shown here is derived from an EMBL/GenBank/DDBJ whole genome shotgun (WGS) entry which is preliminary data.</text>
</comment>
<name>A0AA38I211_9CUCU</name>
<evidence type="ECO:0000259" key="1">
    <source>
        <dbReference type="PROSITE" id="PS50878"/>
    </source>
</evidence>
<accession>A0AA38I211</accession>
<dbReference type="Gene3D" id="3.30.70.270">
    <property type="match status" value="1"/>
</dbReference>
<dbReference type="CDD" id="cd01650">
    <property type="entry name" value="RT_nLTR_like"/>
    <property type="match status" value="1"/>
</dbReference>
<evidence type="ECO:0000313" key="3">
    <source>
        <dbReference type="Proteomes" id="UP001168821"/>
    </source>
</evidence>
<dbReference type="PRINTS" id="PR01345">
    <property type="entry name" value="CERVTRCPTASE"/>
</dbReference>
<dbReference type="PANTHER" id="PTHR47027:SF20">
    <property type="entry name" value="REVERSE TRANSCRIPTASE-LIKE PROTEIN WITH RNA-DIRECTED DNA POLYMERASE DOMAIN"/>
    <property type="match status" value="1"/>
</dbReference>
<dbReference type="Proteomes" id="UP001168821">
    <property type="component" value="Unassembled WGS sequence"/>
</dbReference>
<proteinExistence type="predicted"/>
<dbReference type="InterPro" id="IPR000477">
    <property type="entry name" value="RT_dom"/>
</dbReference>
<organism evidence="2 3">
    <name type="scientific">Zophobas morio</name>
    <dbReference type="NCBI Taxonomy" id="2755281"/>
    <lineage>
        <taxon>Eukaryota</taxon>
        <taxon>Metazoa</taxon>
        <taxon>Ecdysozoa</taxon>
        <taxon>Arthropoda</taxon>
        <taxon>Hexapoda</taxon>
        <taxon>Insecta</taxon>
        <taxon>Pterygota</taxon>
        <taxon>Neoptera</taxon>
        <taxon>Endopterygota</taxon>
        <taxon>Coleoptera</taxon>
        <taxon>Polyphaga</taxon>
        <taxon>Cucujiformia</taxon>
        <taxon>Tenebrionidae</taxon>
        <taxon>Zophobas</taxon>
    </lineage>
</organism>
<reference evidence="2" key="1">
    <citation type="journal article" date="2023" name="G3 (Bethesda)">
        <title>Whole genome assemblies of Zophobas morio and Tenebrio molitor.</title>
        <authorList>
            <person name="Kaur S."/>
            <person name="Stinson S.A."/>
            <person name="diCenzo G.C."/>
        </authorList>
    </citation>
    <scope>NUCLEOTIDE SEQUENCE</scope>
    <source>
        <strain evidence="2">QUZm001</strain>
    </source>
</reference>
<dbReference type="InterPro" id="IPR043128">
    <property type="entry name" value="Rev_trsase/Diguanyl_cyclase"/>
</dbReference>
<dbReference type="InterPro" id="IPR043502">
    <property type="entry name" value="DNA/RNA_pol_sf"/>
</dbReference>
<keyword evidence="3" id="KW-1185">Reference proteome</keyword>
<feature type="domain" description="Reverse transcriptase" evidence="1">
    <location>
        <begin position="294"/>
        <end position="568"/>
    </location>
</feature>
<dbReference type="EMBL" id="JALNTZ010000007">
    <property type="protein sequence ID" value="KAJ3646766.1"/>
    <property type="molecule type" value="Genomic_DNA"/>
</dbReference>
<sequence length="755" mass="89509">MRGAEIDSDHFLLVGKIKQHNKDENEGKHDYRTEQQETLKAYRLQEQEVAEKYEEAINKEIQKRQDNMKSMSTEQMWQELKRIMTTAVRDVCGVSKMNRKNRRTAWWSEETQNQIKMKKKRWKEYLTKRTEEKYNKYKQQRNIVKNMVKETKNKAWQEFGEKLETNSKTNQKLFYKVLKTLRKGKTARAETIKGVDGNIITKTEEVMERWRQYFQELLGAKANKRNTDKVEERGIDELREDQEEESNGITKEELEWAIKKIKVGKSPGHDKITADMVKKMGNEGKIMMLELYNRLWKEEKIPDDWEIGQIVPIHKKGDNKQCNNYRGITLLSIPLKIYEIILEEKLKKKIEPSLLEAQSGFRKGRSVQDHIFTLKQVITKTVKYNKKAFIAYIDLEKAFDKVPREEVWNALNKRDVNPKLIKVIKSLYKNTRNYVVSNNNVSQEFKTYEGLRQGGVMSPALFTVFIDEIMRNCRNNAKRLHVGYREMLPVYISECAFADDIVIFAGSERDLQRNLSIWDEELTRKKMKINVEKTKVMAIGKQTKQINISINGRKLEQVKHFNYLGVTIDDTGRQEADITERIEKCNKLYYAINNTFINKREISQKTKMSVYKTIYLPTLTYGCETWVLSQKMKSRLEANEMKYLRRVIGVTLRDHIRSSQIREQLQSKKLMDAIENKQLSWWGHVQRMNADRAAKQVWQAKVQGRRSRGRPQETWNNTIQKSLRKRGKTWIEAKEMTRNKKEWGKFVHGEEWNTY</sequence>
<dbReference type="PROSITE" id="PS50878">
    <property type="entry name" value="RT_POL"/>
    <property type="match status" value="1"/>
</dbReference>
<evidence type="ECO:0000313" key="2">
    <source>
        <dbReference type="EMBL" id="KAJ3646766.1"/>
    </source>
</evidence>
<protein>
    <recommendedName>
        <fullName evidence="1">Reverse transcriptase domain-containing protein</fullName>
    </recommendedName>
</protein>
<dbReference type="AlphaFoldDB" id="A0AA38I211"/>
<gene>
    <name evidence="2" type="ORF">Zmor_024339</name>
</gene>
<dbReference type="SUPFAM" id="SSF56672">
    <property type="entry name" value="DNA/RNA polymerases"/>
    <property type="match status" value="1"/>
</dbReference>
<dbReference type="GO" id="GO:0071897">
    <property type="term" value="P:DNA biosynthetic process"/>
    <property type="evidence" value="ECO:0007669"/>
    <property type="project" value="UniProtKB-ARBA"/>
</dbReference>
<dbReference type="PANTHER" id="PTHR47027">
    <property type="entry name" value="REVERSE TRANSCRIPTASE DOMAIN-CONTAINING PROTEIN"/>
    <property type="match status" value="1"/>
</dbReference>
<dbReference type="Pfam" id="PF00078">
    <property type="entry name" value="RVT_1"/>
    <property type="match status" value="1"/>
</dbReference>